<evidence type="ECO:0000313" key="9">
    <source>
        <dbReference type="EMBL" id="SGZ47687.1"/>
    </source>
</evidence>
<evidence type="ECO:0000313" key="10">
    <source>
        <dbReference type="Proteomes" id="UP000182334"/>
    </source>
</evidence>
<dbReference type="InterPro" id="IPR013088">
    <property type="entry name" value="Znf_NHR/GATA"/>
</dbReference>
<dbReference type="EMBL" id="LT635756">
    <property type="protein sequence ID" value="SGZ47687.1"/>
    <property type="molecule type" value="Genomic_DNA"/>
</dbReference>
<dbReference type="STRING" id="45354.A0A1L0CWH7"/>
<dbReference type="GO" id="GO:0000978">
    <property type="term" value="F:RNA polymerase II cis-regulatory region sequence-specific DNA binding"/>
    <property type="evidence" value="ECO:0007669"/>
    <property type="project" value="TreeGrafter"/>
</dbReference>
<evidence type="ECO:0000256" key="3">
    <source>
        <dbReference type="ARBA" id="ARBA00022771"/>
    </source>
</evidence>
<reference evidence="9 10" key="1">
    <citation type="submission" date="2016-10" db="EMBL/GenBank/DDBJ databases">
        <authorList>
            <person name="de Groot N.N."/>
        </authorList>
    </citation>
    <scope>NUCLEOTIDE SEQUENCE [LARGE SCALE GENOMIC DNA]</scope>
    <source>
        <strain evidence="9 10">CBS 141442</strain>
    </source>
</reference>
<dbReference type="PANTHER" id="PTHR10071">
    <property type="entry name" value="TRANSCRIPTION FACTOR GATA FAMILY MEMBER"/>
    <property type="match status" value="1"/>
</dbReference>
<dbReference type="InterPro" id="IPR000679">
    <property type="entry name" value="Znf_GATA"/>
</dbReference>
<feature type="compositionally biased region" description="Polar residues" evidence="7">
    <location>
        <begin position="413"/>
        <end position="458"/>
    </location>
</feature>
<feature type="compositionally biased region" description="Polar residues" evidence="7">
    <location>
        <begin position="288"/>
        <end position="297"/>
    </location>
</feature>
<evidence type="ECO:0000256" key="6">
    <source>
        <dbReference type="PROSITE-ProRule" id="PRU00094"/>
    </source>
</evidence>
<dbReference type="OrthoDB" id="515401at2759"/>
<feature type="compositionally biased region" description="Low complexity" evidence="7">
    <location>
        <begin position="396"/>
        <end position="412"/>
    </location>
</feature>
<dbReference type="GO" id="GO:0008270">
    <property type="term" value="F:zinc ion binding"/>
    <property type="evidence" value="ECO:0007669"/>
    <property type="project" value="UniProtKB-KW"/>
</dbReference>
<dbReference type="AlphaFoldDB" id="A0A1L0CWH7"/>
<dbReference type="InterPro" id="IPR039355">
    <property type="entry name" value="Transcription_factor_GATA"/>
</dbReference>
<feature type="region of interest" description="Disordered" evidence="7">
    <location>
        <begin position="1"/>
        <end position="28"/>
    </location>
</feature>
<feature type="region of interest" description="Disordered" evidence="7">
    <location>
        <begin position="389"/>
        <end position="461"/>
    </location>
</feature>
<dbReference type="CDD" id="cd00202">
    <property type="entry name" value="ZnF_GATA"/>
    <property type="match status" value="1"/>
</dbReference>
<evidence type="ECO:0000259" key="8">
    <source>
        <dbReference type="PROSITE" id="PS50114"/>
    </source>
</evidence>
<dbReference type="GO" id="GO:0045944">
    <property type="term" value="P:positive regulation of transcription by RNA polymerase II"/>
    <property type="evidence" value="ECO:0007669"/>
    <property type="project" value="TreeGrafter"/>
</dbReference>
<dbReference type="PROSITE" id="PS50114">
    <property type="entry name" value="GATA_ZN_FINGER_2"/>
    <property type="match status" value="1"/>
</dbReference>
<dbReference type="PROSITE" id="PS00344">
    <property type="entry name" value="GATA_ZN_FINGER_1"/>
    <property type="match status" value="1"/>
</dbReference>
<dbReference type="SUPFAM" id="SSF57716">
    <property type="entry name" value="Glucocorticoid receptor-like (DNA-binding domain)"/>
    <property type="match status" value="1"/>
</dbReference>
<feature type="compositionally biased region" description="Low complexity" evidence="7">
    <location>
        <begin position="10"/>
        <end position="28"/>
    </location>
</feature>
<dbReference type="PANTHER" id="PTHR10071:SF281">
    <property type="entry name" value="BOX A-BINDING FACTOR-RELATED"/>
    <property type="match status" value="1"/>
</dbReference>
<dbReference type="Pfam" id="PF00320">
    <property type="entry name" value="GATA"/>
    <property type="match status" value="1"/>
</dbReference>
<organism evidence="9 10">
    <name type="scientific">Sungouiella intermedia</name>
    <dbReference type="NCBI Taxonomy" id="45354"/>
    <lineage>
        <taxon>Eukaryota</taxon>
        <taxon>Fungi</taxon>
        <taxon>Dikarya</taxon>
        <taxon>Ascomycota</taxon>
        <taxon>Saccharomycotina</taxon>
        <taxon>Pichiomycetes</taxon>
        <taxon>Metschnikowiaceae</taxon>
        <taxon>Sungouiella</taxon>
    </lineage>
</organism>
<feature type="domain" description="GATA-type" evidence="8">
    <location>
        <begin position="42"/>
        <end position="89"/>
    </location>
</feature>
<keyword evidence="4" id="KW-0862">Zinc</keyword>
<evidence type="ECO:0000256" key="1">
    <source>
        <dbReference type="ARBA" id="ARBA00004123"/>
    </source>
</evidence>
<protein>
    <submittedName>
        <fullName evidence="9">CIC11C00000002243</fullName>
    </submittedName>
</protein>
<dbReference type="FunFam" id="3.30.50.10:FF:000007">
    <property type="entry name" value="Nitrogen regulatory AreA, N-terminal"/>
    <property type="match status" value="1"/>
</dbReference>
<dbReference type="InterPro" id="IPR056998">
    <property type="entry name" value="Asd-4/GZF3_helical"/>
</dbReference>
<gene>
    <name evidence="9" type="ORF">SAMEA4029010_CIC11G00000002243</name>
</gene>
<dbReference type="GO" id="GO:0000981">
    <property type="term" value="F:DNA-binding transcription factor activity, RNA polymerase II-specific"/>
    <property type="evidence" value="ECO:0007669"/>
    <property type="project" value="TreeGrafter"/>
</dbReference>
<dbReference type="GO" id="GO:0000122">
    <property type="term" value="P:negative regulation of transcription by RNA polymerase II"/>
    <property type="evidence" value="ECO:0007669"/>
    <property type="project" value="TreeGrafter"/>
</dbReference>
<proteinExistence type="predicted"/>
<dbReference type="Proteomes" id="UP000182334">
    <property type="component" value="Chromosome I"/>
</dbReference>
<keyword evidence="10" id="KW-1185">Reference proteome</keyword>
<evidence type="ECO:0000256" key="5">
    <source>
        <dbReference type="ARBA" id="ARBA00023242"/>
    </source>
</evidence>
<comment type="subcellular location">
    <subcellularLocation>
        <location evidence="1">Nucleus</location>
    </subcellularLocation>
</comment>
<dbReference type="GO" id="GO:0005634">
    <property type="term" value="C:nucleus"/>
    <property type="evidence" value="ECO:0007669"/>
    <property type="project" value="UniProtKB-SubCell"/>
</dbReference>
<keyword evidence="3 6" id="KW-0863">Zinc-finger</keyword>
<keyword evidence="5" id="KW-0539">Nucleus</keyword>
<name>A0A1L0CWH7_9ASCO</name>
<feature type="compositionally biased region" description="Polar residues" evidence="7">
    <location>
        <begin position="357"/>
        <end position="370"/>
    </location>
</feature>
<feature type="region of interest" description="Disordered" evidence="7">
    <location>
        <begin position="279"/>
        <end position="370"/>
    </location>
</feature>
<dbReference type="Gene3D" id="3.30.50.10">
    <property type="entry name" value="Erythroid Transcription Factor GATA-1, subunit A"/>
    <property type="match status" value="1"/>
</dbReference>
<evidence type="ECO:0000256" key="4">
    <source>
        <dbReference type="ARBA" id="ARBA00022833"/>
    </source>
</evidence>
<dbReference type="Pfam" id="PF25026">
    <property type="entry name" value="Asd-4"/>
    <property type="match status" value="1"/>
</dbReference>
<sequence>MSEIQRLPSVVNPNPVHPNAKTTTQINNGTTTTKTNILLPVCRNCKTQTTPLWRRDETGQVLCNACGLFLKLHGRPRPISLKTDTIKLRNRIKQPNFSKLLGPNTPELKLKDLKVLLLGKKLPKSAKKKPASSSPSVELVSSYSGVMNGDLASMVHSPLQHPTRAPINGGAYPQHIGHFVGGLPHQVQLLHYPSSTPTQFAPGLQRITSPLLLSTSSSVLNARSAIPSVPAATITSPKGQLSAVQAAGALENMSNELGPSATFKGAAPASLNGVSLMGNSGKARTETPVLSTPSSALKSGVSHPPKLPALGSNPDSGEQTKIMASPSFGPQFHFTDAPVKQETPEHLKPSLPPLQHSLASGSQLPHFQTNFGHVAQPNTELKLPQPFEQVGKTHSTHQSSSAGSSSIDQSGANSNVTNSAPQTGASTPSQNSNPERGSLNDNSGNDRNPDKNGNSGEKNGNYEVTLLKTRISELELVNDLYRTRIMELEALEQAARLREGSMRRRLDEMLALQGQDSMMFNNSLKVLKREGDGQEGPSKRSKGI</sequence>
<evidence type="ECO:0000256" key="7">
    <source>
        <dbReference type="SAM" id="MobiDB-lite"/>
    </source>
</evidence>
<dbReference type="PRINTS" id="PR00619">
    <property type="entry name" value="GATAZNFINGER"/>
</dbReference>
<evidence type="ECO:0000256" key="2">
    <source>
        <dbReference type="ARBA" id="ARBA00022723"/>
    </source>
</evidence>
<keyword evidence="2" id="KW-0479">Metal-binding</keyword>
<dbReference type="SMART" id="SM00401">
    <property type="entry name" value="ZnF_GATA"/>
    <property type="match status" value="1"/>
</dbReference>
<accession>A0A1L0CWH7</accession>